<feature type="disulfide bond" evidence="3">
    <location>
        <begin position="4"/>
        <end position="65"/>
    </location>
</feature>
<evidence type="ECO:0000313" key="6">
    <source>
        <dbReference type="Proteomes" id="UP000001593"/>
    </source>
</evidence>
<feature type="non-terminal residue" evidence="5">
    <location>
        <position position="1"/>
    </location>
</feature>
<evidence type="ECO:0000256" key="1">
    <source>
        <dbReference type="ARBA" id="ARBA00022473"/>
    </source>
</evidence>
<dbReference type="EMBL" id="DS469882">
    <property type="protein sequence ID" value="EDO31664.1"/>
    <property type="molecule type" value="Genomic_DNA"/>
</dbReference>
<dbReference type="PANTHER" id="PTHR11309">
    <property type="entry name" value="FRIZZLED"/>
    <property type="match status" value="1"/>
</dbReference>
<organism evidence="5 6">
    <name type="scientific">Nematostella vectensis</name>
    <name type="common">Starlet sea anemone</name>
    <dbReference type="NCBI Taxonomy" id="45351"/>
    <lineage>
        <taxon>Eukaryota</taxon>
        <taxon>Metazoa</taxon>
        <taxon>Cnidaria</taxon>
        <taxon>Anthozoa</taxon>
        <taxon>Hexacorallia</taxon>
        <taxon>Actiniaria</taxon>
        <taxon>Edwardsiidae</taxon>
        <taxon>Nematostella</taxon>
    </lineage>
</organism>
<keyword evidence="6" id="KW-1185">Reference proteome</keyword>
<evidence type="ECO:0000256" key="3">
    <source>
        <dbReference type="PROSITE-ProRule" id="PRU00090"/>
    </source>
</evidence>
<evidence type="ECO:0000259" key="4">
    <source>
        <dbReference type="PROSITE" id="PS50038"/>
    </source>
</evidence>
<reference evidence="5 6" key="1">
    <citation type="journal article" date="2007" name="Science">
        <title>Sea anemone genome reveals ancestral eumetazoan gene repertoire and genomic organization.</title>
        <authorList>
            <person name="Putnam N.H."/>
            <person name="Srivastava M."/>
            <person name="Hellsten U."/>
            <person name="Dirks B."/>
            <person name="Chapman J."/>
            <person name="Salamov A."/>
            <person name="Terry A."/>
            <person name="Shapiro H."/>
            <person name="Lindquist E."/>
            <person name="Kapitonov V.V."/>
            <person name="Jurka J."/>
            <person name="Genikhovich G."/>
            <person name="Grigoriev I.V."/>
            <person name="Lucas S.M."/>
            <person name="Steele R.E."/>
            <person name="Finnerty J.R."/>
            <person name="Technau U."/>
            <person name="Martindale M.Q."/>
            <person name="Rokhsar D.S."/>
        </authorList>
    </citation>
    <scope>NUCLEOTIDE SEQUENCE [LARGE SCALE GENOMIC DNA]</scope>
    <source>
        <strain evidence="6">CH2 X CH6</strain>
    </source>
</reference>
<dbReference type="HOGENOM" id="CLU_126325_1_0_1"/>
<comment type="caution">
    <text evidence="3">Lacks conserved residue(s) required for the propagation of feature annotation.</text>
</comment>
<evidence type="ECO:0000313" key="5">
    <source>
        <dbReference type="EMBL" id="EDO31664.1"/>
    </source>
</evidence>
<dbReference type="eggNOG" id="KOG3577">
    <property type="taxonomic scope" value="Eukaryota"/>
</dbReference>
<keyword evidence="2 3" id="KW-1015">Disulfide bond</keyword>
<accession>A7SXA8</accession>
<sequence length="111" mass="12663">QTSCERLKSKICLGFGYNDTILPNHLNHKSQGEAMRGMQRFLPFIRANCSTSLKALVCAAYFPRCTKPQSYAAPPCRELCERSRDECARLMDAFGFAWPRQLRCEDLPRDG</sequence>
<dbReference type="InterPro" id="IPR015526">
    <property type="entry name" value="Frizzled/SFRP"/>
</dbReference>
<feature type="disulfide bond" evidence="3">
    <location>
        <begin position="12"/>
        <end position="58"/>
    </location>
</feature>
<dbReference type="AlphaFoldDB" id="A7SXA8"/>
<proteinExistence type="predicted"/>
<dbReference type="PROSITE" id="PS50038">
    <property type="entry name" value="FZ"/>
    <property type="match status" value="1"/>
</dbReference>
<feature type="disulfide bond" evidence="3">
    <location>
        <begin position="49"/>
        <end position="87"/>
    </location>
</feature>
<evidence type="ECO:0000256" key="2">
    <source>
        <dbReference type="ARBA" id="ARBA00023157"/>
    </source>
</evidence>
<feature type="domain" description="FZ" evidence="4">
    <location>
        <begin position="1"/>
        <end position="111"/>
    </location>
</feature>
<dbReference type="Proteomes" id="UP000001593">
    <property type="component" value="Unassembled WGS sequence"/>
</dbReference>
<name>A7SXA8_NEMVE</name>
<dbReference type="SMART" id="SM00063">
    <property type="entry name" value="FRI"/>
    <property type="match status" value="1"/>
</dbReference>
<dbReference type="PhylomeDB" id="A7SXA8"/>
<dbReference type="InterPro" id="IPR020067">
    <property type="entry name" value="Frizzled_dom"/>
</dbReference>
<dbReference type="SUPFAM" id="SSF63501">
    <property type="entry name" value="Frizzled cysteine-rich domain"/>
    <property type="match status" value="1"/>
</dbReference>
<keyword evidence="1" id="KW-0217">Developmental protein</keyword>
<gene>
    <name evidence="5" type="ORF">NEMVEDRAFT_v1g18805</name>
</gene>
<dbReference type="Pfam" id="PF01392">
    <property type="entry name" value="Fz"/>
    <property type="match status" value="1"/>
</dbReference>
<protein>
    <recommendedName>
        <fullName evidence="4">FZ domain-containing protein</fullName>
    </recommendedName>
</protein>
<feature type="disulfide bond" evidence="3">
    <location>
        <begin position="80"/>
        <end position="104"/>
    </location>
</feature>
<dbReference type="InterPro" id="IPR036790">
    <property type="entry name" value="Frizzled_dom_sf"/>
</dbReference>
<dbReference type="Gene3D" id="1.10.2000.10">
    <property type="entry name" value="Frizzled cysteine-rich domain"/>
    <property type="match status" value="1"/>
</dbReference>
<feature type="non-terminal residue" evidence="5">
    <location>
        <position position="111"/>
    </location>
</feature>
<dbReference type="OMA" id="ERSRDEC"/>
<dbReference type="InParanoid" id="A7SXA8"/>
<dbReference type="STRING" id="45351.A7SXA8"/>